<dbReference type="AlphaFoldDB" id="A0A7D4SIL5"/>
<gene>
    <name evidence="2" type="ORF">HQN79_04180</name>
</gene>
<feature type="signal peptide" evidence="1">
    <location>
        <begin position="1"/>
        <end position="21"/>
    </location>
</feature>
<reference evidence="2 3" key="1">
    <citation type="submission" date="2020-05" db="EMBL/GenBank/DDBJ databases">
        <title>Thiomicrorhabdus sediminis sp.nov. and Thiomicrorhabdus xiamenensis sp.nov., novel sulfur-oxidizing bacteria isolated from coastal sediment.</title>
        <authorList>
            <person name="Liu X."/>
        </authorList>
    </citation>
    <scope>NUCLEOTIDE SEQUENCE [LARGE SCALE GENOMIC DNA]</scope>
    <source>
        <strain evidence="2 3">G2</strain>
    </source>
</reference>
<sequence length="300" mass="33138">MKSTNLAIAAIIFTTPFLAYADPIASEDLYPEPQGVFCTIANDNFNLTWSTIDDSVKKYAYELNCDIVVDDNNETLKLASFEITSEALKASQCDATCSKVIPEGVIDLTISQLIDSGQIDLGGYAAEAVKKSCSLKVKGLNPPGKSQNHPQGSASCETVSSLSCPAWTQEELASIGTGSRQTDRITLRDNTYRQNPYRIQDYEQRVTKNSEGTAAVYNLTRWAQVQDDGGQLSAVWYHYYLDRAISNSPITNLYREVSNLSQEEYNACTLELLDTRVPTGCPDGQYYETAHPYGPGCYDY</sequence>
<dbReference type="KEGG" id="txa:HQN79_04180"/>
<evidence type="ECO:0000313" key="3">
    <source>
        <dbReference type="Proteomes" id="UP000504724"/>
    </source>
</evidence>
<evidence type="ECO:0000313" key="2">
    <source>
        <dbReference type="EMBL" id="QKI88819.1"/>
    </source>
</evidence>
<keyword evidence="3" id="KW-1185">Reference proteome</keyword>
<organism evidence="2 3">
    <name type="scientific">Thiomicrorhabdus xiamenensis</name>
    <dbReference type="NCBI Taxonomy" id="2739063"/>
    <lineage>
        <taxon>Bacteria</taxon>
        <taxon>Pseudomonadati</taxon>
        <taxon>Pseudomonadota</taxon>
        <taxon>Gammaproteobacteria</taxon>
        <taxon>Thiotrichales</taxon>
        <taxon>Piscirickettsiaceae</taxon>
        <taxon>Thiomicrorhabdus</taxon>
    </lineage>
</organism>
<dbReference type="EMBL" id="CP054020">
    <property type="protein sequence ID" value="QKI88819.1"/>
    <property type="molecule type" value="Genomic_DNA"/>
</dbReference>
<feature type="chain" id="PRO_5028856099" evidence="1">
    <location>
        <begin position="22"/>
        <end position="300"/>
    </location>
</feature>
<name>A0A7D4SIL5_9GAMM</name>
<evidence type="ECO:0000256" key="1">
    <source>
        <dbReference type="SAM" id="SignalP"/>
    </source>
</evidence>
<accession>A0A7D4SIL5</accession>
<proteinExistence type="predicted"/>
<keyword evidence="1" id="KW-0732">Signal</keyword>
<dbReference type="RefSeq" id="WP_173284432.1">
    <property type="nucleotide sequence ID" value="NZ_CP054020.1"/>
</dbReference>
<protein>
    <submittedName>
        <fullName evidence="2">Uncharacterized protein</fullName>
    </submittedName>
</protein>
<dbReference type="Proteomes" id="UP000504724">
    <property type="component" value="Chromosome"/>
</dbReference>